<feature type="transmembrane region" description="Helical" evidence="9">
    <location>
        <begin position="89"/>
        <end position="110"/>
    </location>
</feature>
<dbReference type="RefSeq" id="WP_093312638.1">
    <property type="nucleotide sequence ID" value="NZ_FNPV01000004.1"/>
</dbReference>
<evidence type="ECO:0000256" key="1">
    <source>
        <dbReference type="ARBA" id="ARBA00004651"/>
    </source>
</evidence>
<feature type="transmembrane region" description="Helical" evidence="9">
    <location>
        <begin position="263"/>
        <end position="283"/>
    </location>
</feature>
<dbReference type="PANTHER" id="PTHR30047">
    <property type="entry name" value="HIGH-AFFINITY CHOLINE TRANSPORT PROTEIN-RELATED"/>
    <property type="match status" value="1"/>
</dbReference>
<feature type="transmembrane region" description="Helical" evidence="9">
    <location>
        <begin position="197"/>
        <end position="219"/>
    </location>
</feature>
<dbReference type="STRING" id="159292.SAMN05192546_104137"/>
<sequence length="561" mass="62028">MENSDVRVRKAIFIPMSIIFSMAVIMGAFFPDHFLKGVNTIVAFANDSFGWLFLLAAVFFLVACLFLLFSKFGSIRLGGENAKPEYSNWYWFAISLTAGIATGILFWAIAEPIFHFMAPPEVLGLAAGSEAAAMFSMGISYLHWSFVPYAMYGICGIGIAYAIYNMNLPYNVSSTLYPIFGKKTQTTVGAVVDNLCLFAMGGAVAAMLGVATLAIGAGLEVVFGISQSRMLWLAIMIVIVLSYVISSYTGLNRGIKWLADKNSKLFIVMMGFVFIIGPTAFILDLGTQSLGYFLQNFLTLATWTSPIEGSSWPQWWPVYYWAIWIAYAPLIGMFLARLAKGRTIRQFMLVNLILPSFFGIFWFAVFGGTSIYYEIHALSLWDSIQSLGLEVAVFAFLQNLPFATLLSIGFIFALYISVVTLADSMTNTVASLSTTAHNQEEKEPPVKIKFFWGIVMCSLTFVNLARAGDGSFEGIDATKEIATVAGFPTLFLMILMTVAILYMIVRREKFDMAYHPETAKATYDKGEGILADIKESMAKPVEMPENKMNSNEPAFAETEKK</sequence>
<evidence type="ECO:0000256" key="8">
    <source>
        <dbReference type="SAM" id="MobiDB-lite"/>
    </source>
</evidence>
<keyword evidence="5 9" id="KW-0812">Transmembrane</keyword>
<dbReference type="EMBL" id="FNPV01000004">
    <property type="protein sequence ID" value="SDY76014.1"/>
    <property type="molecule type" value="Genomic_DNA"/>
</dbReference>
<evidence type="ECO:0000256" key="3">
    <source>
        <dbReference type="ARBA" id="ARBA00022448"/>
    </source>
</evidence>
<evidence type="ECO:0000313" key="10">
    <source>
        <dbReference type="EMBL" id="SDY76014.1"/>
    </source>
</evidence>
<dbReference type="InterPro" id="IPR000060">
    <property type="entry name" value="BCCT_transptr"/>
</dbReference>
<feature type="transmembrane region" description="Helical" evidence="9">
    <location>
        <begin position="12"/>
        <end position="30"/>
    </location>
</feature>
<feature type="transmembrane region" description="Helical" evidence="9">
    <location>
        <begin position="231"/>
        <end position="251"/>
    </location>
</feature>
<evidence type="ECO:0000256" key="2">
    <source>
        <dbReference type="ARBA" id="ARBA00005658"/>
    </source>
</evidence>
<reference evidence="10 11" key="1">
    <citation type="submission" date="2016-10" db="EMBL/GenBank/DDBJ databases">
        <authorList>
            <person name="de Groot N.N."/>
        </authorList>
    </citation>
    <scope>NUCLEOTIDE SEQUENCE [LARGE SCALE GENOMIC DNA]</scope>
    <source>
        <strain evidence="10 11">APO</strain>
    </source>
</reference>
<evidence type="ECO:0000256" key="6">
    <source>
        <dbReference type="ARBA" id="ARBA00022989"/>
    </source>
</evidence>
<feature type="transmembrane region" description="Helical" evidence="9">
    <location>
        <begin position="485"/>
        <end position="505"/>
    </location>
</feature>
<feature type="region of interest" description="Disordered" evidence="8">
    <location>
        <begin position="541"/>
        <end position="561"/>
    </location>
</feature>
<evidence type="ECO:0000313" key="11">
    <source>
        <dbReference type="Proteomes" id="UP000199230"/>
    </source>
</evidence>
<keyword evidence="4" id="KW-1003">Cell membrane</keyword>
<keyword evidence="7 9" id="KW-0472">Membrane</keyword>
<name>A0A1H3MI56_9FIRM</name>
<feature type="transmembrane region" description="Helical" evidence="9">
    <location>
        <begin position="448"/>
        <end position="465"/>
    </location>
</feature>
<feature type="transmembrane region" description="Helical" evidence="9">
    <location>
        <begin position="50"/>
        <end position="69"/>
    </location>
</feature>
<evidence type="ECO:0000256" key="4">
    <source>
        <dbReference type="ARBA" id="ARBA00022475"/>
    </source>
</evidence>
<dbReference type="PANTHER" id="PTHR30047:SF7">
    <property type="entry name" value="HIGH-AFFINITY CHOLINE TRANSPORT PROTEIN"/>
    <property type="match status" value="1"/>
</dbReference>
<feature type="transmembrane region" description="Helical" evidence="9">
    <location>
        <begin position="149"/>
        <end position="166"/>
    </location>
</feature>
<feature type="transmembrane region" description="Helical" evidence="9">
    <location>
        <begin position="348"/>
        <end position="373"/>
    </location>
</feature>
<feature type="transmembrane region" description="Helical" evidence="9">
    <location>
        <begin position="318"/>
        <end position="336"/>
    </location>
</feature>
<dbReference type="AlphaFoldDB" id="A0A1H3MI56"/>
<accession>A0A1H3MI56</accession>
<dbReference type="OrthoDB" id="9775735at2"/>
<proteinExistence type="inferred from homology"/>
<dbReference type="Pfam" id="PF02028">
    <property type="entry name" value="BCCT"/>
    <property type="match status" value="1"/>
</dbReference>
<dbReference type="GO" id="GO:0022857">
    <property type="term" value="F:transmembrane transporter activity"/>
    <property type="evidence" value="ECO:0007669"/>
    <property type="project" value="InterPro"/>
</dbReference>
<protein>
    <submittedName>
        <fullName evidence="10">Choline/carnitine/betaine transport</fullName>
    </submittedName>
</protein>
<dbReference type="GO" id="GO:0005886">
    <property type="term" value="C:plasma membrane"/>
    <property type="evidence" value="ECO:0007669"/>
    <property type="project" value="UniProtKB-SubCell"/>
</dbReference>
<dbReference type="Proteomes" id="UP000199230">
    <property type="component" value="Unassembled WGS sequence"/>
</dbReference>
<keyword evidence="3" id="KW-0813">Transport</keyword>
<evidence type="ECO:0000256" key="9">
    <source>
        <dbReference type="SAM" id="Phobius"/>
    </source>
</evidence>
<comment type="similarity">
    <text evidence="2">Belongs to the BCCT transporter (TC 2.A.15) family.</text>
</comment>
<evidence type="ECO:0000256" key="7">
    <source>
        <dbReference type="ARBA" id="ARBA00023136"/>
    </source>
</evidence>
<keyword evidence="6 9" id="KW-1133">Transmembrane helix</keyword>
<organism evidence="10 11">
    <name type="scientific">Tindallia californiensis</name>
    <dbReference type="NCBI Taxonomy" id="159292"/>
    <lineage>
        <taxon>Bacteria</taxon>
        <taxon>Bacillati</taxon>
        <taxon>Bacillota</taxon>
        <taxon>Clostridia</taxon>
        <taxon>Peptostreptococcales</taxon>
        <taxon>Tindalliaceae</taxon>
        <taxon>Tindallia</taxon>
    </lineage>
</organism>
<feature type="transmembrane region" description="Helical" evidence="9">
    <location>
        <begin position="393"/>
        <end position="416"/>
    </location>
</feature>
<comment type="subcellular location">
    <subcellularLocation>
        <location evidence="1">Cell membrane</location>
        <topology evidence="1">Multi-pass membrane protein</topology>
    </subcellularLocation>
</comment>
<evidence type="ECO:0000256" key="5">
    <source>
        <dbReference type="ARBA" id="ARBA00022692"/>
    </source>
</evidence>
<gene>
    <name evidence="10" type="ORF">SAMN05192546_104137</name>
</gene>
<keyword evidence="11" id="KW-1185">Reference proteome</keyword>